<comment type="catalytic activity">
    <reaction evidence="11">
        <text>2 [molybdopterin-synthase sulfur-carrier protein]-C-terminal-Gly-aminoethanethioate + cyclic pyranopterin phosphate + H2O = molybdopterin + 2 [molybdopterin-synthase sulfur-carrier protein]-C-terminal Gly-Gly + 2 H(+)</text>
        <dbReference type="Rhea" id="RHEA:26333"/>
        <dbReference type="Rhea" id="RHEA-COMP:12202"/>
        <dbReference type="Rhea" id="RHEA-COMP:19907"/>
        <dbReference type="ChEBI" id="CHEBI:15377"/>
        <dbReference type="ChEBI" id="CHEBI:15378"/>
        <dbReference type="ChEBI" id="CHEBI:58698"/>
        <dbReference type="ChEBI" id="CHEBI:59648"/>
        <dbReference type="ChEBI" id="CHEBI:90778"/>
        <dbReference type="ChEBI" id="CHEBI:232372"/>
        <dbReference type="EC" id="2.8.1.12"/>
    </reaction>
</comment>
<evidence type="ECO:0000313" key="13">
    <source>
        <dbReference type="Proteomes" id="UP000236728"/>
    </source>
</evidence>
<dbReference type="InterPro" id="IPR016155">
    <property type="entry name" value="Mopterin_synth/thiamin_S_b"/>
</dbReference>
<dbReference type="InterPro" id="IPR003448">
    <property type="entry name" value="Mopterin_biosynth_MoaE"/>
</dbReference>
<comment type="similarity">
    <text evidence="2">Belongs to the MoaE family.</text>
</comment>
<evidence type="ECO:0000313" key="12">
    <source>
        <dbReference type="EMBL" id="SEG32441.1"/>
    </source>
</evidence>
<evidence type="ECO:0000256" key="10">
    <source>
        <dbReference type="ARBA" id="ARBA00032474"/>
    </source>
</evidence>
<dbReference type="AlphaFoldDB" id="A0A1H5Z7W2"/>
<proteinExistence type="inferred from homology"/>
<dbReference type="GO" id="GO:0006777">
    <property type="term" value="P:Mo-molybdopterin cofactor biosynthetic process"/>
    <property type="evidence" value="ECO:0007669"/>
    <property type="project" value="UniProtKB-KW"/>
</dbReference>
<dbReference type="Pfam" id="PF02391">
    <property type="entry name" value="MoaE"/>
    <property type="match status" value="1"/>
</dbReference>
<protein>
    <recommendedName>
        <fullName evidence="4">Molybdopterin synthase catalytic subunit</fullName>
        <ecNumber evidence="3">2.8.1.12</ecNumber>
    </recommendedName>
    <alternativeName>
        <fullName evidence="9">MPT synthase subunit 2</fullName>
    </alternativeName>
    <alternativeName>
        <fullName evidence="7">Molybdenum cofactor biosynthesis protein E</fullName>
    </alternativeName>
    <alternativeName>
        <fullName evidence="8">Molybdopterin-converting factor large subunit</fullName>
    </alternativeName>
    <alternativeName>
        <fullName evidence="10">Molybdopterin-converting factor subunit 2</fullName>
    </alternativeName>
</protein>
<dbReference type="EMBL" id="FNVA01000004">
    <property type="protein sequence ID" value="SEG32441.1"/>
    <property type="molecule type" value="Genomic_DNA"/>
</dbReference>
<dbReference type="CDD" id="cd00756">
    <property type="entry name" value="MoaE"/>
    <property type="match status" value="1"/>
</dbReference>
<evidence type="ECO:0000256" key="5">
    <source>
        <dbReference type="ARBA" id="ARBA00023150"/>
    </source>
</evidence>
<organism evidence="12 13">
    <name type="scientific">Bryocella elongata</name>
    <dbReference type="NCBI Taxonomy" id="863522"/>
    <lineage>
        <taxon>Bacteria</taxon>
        <taxon>Pseudomonadati</taxon>
        <taxon>Acidobacteriota</taxon>
        <taxon>Terriglobia</taxon>
        <taxon>Terriglobales</taxon>
        <taxon>Acidobacteriaceae</taxon>
        <taxon>Bryocella</taxon>
    </lineage>
</organism>
<sequence length="248" mass="26700">MLFIVRSTTIHVRLLSFGPLRSSLPEGGAVCELPAGARVSELLETLTADGTLTARMLTSAAIAVNQEYAKRDHALSDGDEVAILPPVSGGLDEAEVQAEVKAPKIFLTHDVIDAKAVSEGLVAGSDGAAVIFDGVVRDNTRGRKTLYLDYEAYPEMALKQMHLLREEAIEHYGARDVAIAHRLGRIEIGESSVIIAVVSPHRAQAFAACRFVIDTLKKTVPIWKREQFADGAVWADGEPFPEEIAGAS</sequence>
<dbReference type="InterPro" id="IPR036563">
    <property type="entry name" value="MoaE_sf"/>
</dbReference>
<evidence type="ECO:0000256" key="9">
    <source>
        <dbReference type="ARBA" id="ARBA00030781"/>
    </source>
</evidence>
<evidence type="ECO:0000256" key="6">
    <source>
        <dbReference type="ARBA" id="ARBA00026066"/>
    </source>
</evidence>
<dbReference type="InterPro" id="IPR003749">
    <property type="entry name" value="ThiS/MoaD-like"/>
</dbReference>
<dbReference type="PANTHER" id="PTHR23404">
    <property type="entry name" value="MOLYBDOPTERIN SYNTHASE RELATED"/>
    <property type="match status" value="1"/>
</dbReference>
<name>A0A1H5Z7W2_9BACT</name>
<dbReference type="Gene3D" id="3.10.20.30">
    <property type="match status" value="1"/>
</dbReference>
<dbReference type="EC" id="2.8.1.12" evidence="3"/>
<dbReference type="RefSeq" id="WP_103933408.1">
    <property type="nucleotide sequence ID" value="NZ_FNVA01000004.1"/>
</dbReference>
<dbReference type="SUPFAM" id="SSF54690">
    <property type="entry name" value="Molybdopterin synthase subunit MoaE"/>
    <property type="match status" value="1"/>
</dbReference>
<dbReference type="Proteomes" id="UP000236728">
    <property type="component" value="Unassembled WGS sequence"/>
</dbReference>
<evidence type="ECO:0000256" key="2">
    <source>
        <dbReference type="ARBA" id="ARBA00005426"/>
    </source>
</evidence>
<dbReference type="Pfam" id="PF02597">
    <property type="entry name" value="ThiS"/>
    <property type="match status" value="1"/>
</dbReference>
<reference evidence="12 13" key="1">
    <citation type="submission" date="2016-10" db="EMBL/GenBank/DDBJ databases">
        <authorList>
            <person name="de Groot N.N."/>
        </authorList>
    </citation>
    <scope>NUCLEOTIDE SEQUENCE [LARGE SCALE GENOMIC DNA]</scope>
    <source>
        <strain evidence="12 13">DSM 22489</strain>
    </source>
</reference>
<evidence type="ECO:0000256" key="3">
    <source>
        <dbReference type="ARBA" id="ARBA00011950"/>
    </source>
</evidence>
<dbReference type="SUPFAM" id="SSF54285">
    <property type="entry name" value="MoaD/ThiS"/>
    <property type="match status" value="1"/>
</dbReference>
<dbReference type="InterPro" id="IPR012675">
    <property type="entry name" value="Beta-grasp_dom_sf"/>
</dbReference>
<evidence type="ECO:0000256" key="4">
    <source>
        <dbReference type="ARBA" id="ARBA00013858"/>
    </source>
</evidence>
<keyword evidence="5" id="KW-0501">Molybdenum cofactor biosynthesis</keyword>
<comment type="subunit">
    <text evidence="6">Heterotetramer of 2 MoaD subunits and 2 MoaE subunits. Also stable as homodimer. The enzyme changes between these two forms during catalysis.</text>
</comment>
<comment type="pathway">
    <text evidence="1">Cofactor biosynthesis; molybdopterin biosynthesis.</text>
</comment>
<keyword evidence="13" id="KW-1185">Reference proteome</keyword>
<evidence type="ECO:0000256" key="8">
    <source>
        <dbReference type="ARBA" id="ARBA00030407"/>
    </source>
</evidence>
<dbReference type="Gene3D" id="3.90.1170.40">
    <property type="entry name" value="Molybdopterin biosynthesis MoaE subunit"/>
    <property type="match status" value="1"/>
</dbReference>
<dbReference type="OrthoDB" id="9803224at2"/>
<dbReference type="CDD" id="cd00754">
    <property type="entry name" value="Ubl_MoaD"/>
    <property type="match status" value="1"/>
</dbReference>
<evidence type="ECO:0000256" key="1">
    <source>
        <dbReference type="ARBA" id="ARBA00005046"/>
    </source>
</evidence>
<gene>
    <name evidence="12" type="ORF">SAMN05421819_2508</name>
</gene>
<accession>A0A1H5Z7W2</accession>
<dbReference type="GO" id="GO:0030366">
    <property type="term" value="F:molybdopterin synthase activity"/>
    <property type="evidence" value="ECO:0007669"/>
    <property type="project" value="UniProtKB-EC"/>
</dbReference>
<evidence type="ECO:0000256" key="7">
    <source>
        <dbReference type="ARBA" id="ARBA00029745"/>
    </source>
</evidence>
<evidence type="ECO:0000256" key="11">
    <source>
        <dbReference type="ARBA" id="ARBA00049878"/>
    </source>
</evidence>